<name>A0A6J2R992_COTGO</name>
<dbReference type="PANTHER" id="PTHR13713">
    <property type="entry name" value="SIALYLTRANSFERASE"/>
    <property type="match status" value="1"/>
</dbReference>
<sequence>MVTLNHLTVEDADDGSPLLHEAAEDATPTPVFHRQRVIPKIDSRECFLSRRENLAFSLLLLIGCYSAILIPAYLPLDKVATLSDDNQHPKDLVLLNRSASLLSGPCQPRWSLNHLKPLSCSAGLVDIPVFVQQDRHVPWDLSPPLGLRGSEEHLALALASLPQPGLPPSLRTDGSCRRCVVVGNGGVLHGSHLGSHIDQYDIIIRLNNAPVPGFERDAGSRTTIRLIYPEGAPHSEIEYEKTTMVALVVFKSLDLAWLTSVITKQPLSFWSKMWFWREVVDDIPLRPESFRILHPEIIHKTGQVLQKYALKQGNMVPTLGAIAVVMALQLCDQVSLAGFGYDMRHPEARLHYYESMRMGTMKAQVVHDVSAEKLFLRDLVAAGAVTDLTGAL</sequence>
<keyword evidence="11" id="KW-1015">Disulfide bond</keyword>
<keyword evidence="25" id="KW-1185">Reference proteome</keyword>
<evidence type="ECO:0000256" key="13">
    <source>
        <dbReference type="ARBA" id="ARBA00039111"/>
    </source>
</evidence>
<evidence type="ECO:0000256" key="17">
    <source>
        <dbReference type="ARBA" id="ARBA00041976"/>
    </source>
</evidence>
<dbReference type="InterPro" id="IPR001675">
    <property type="entry name" value="Glyco_trans_29"/>
</dbReference>
<keyword evidence="9" id="KW-0443">Lipid metabolism</keyword>
<comment type="catalytic activity">
    <reaction evidence="22">
        <text>ganglioside GA2 (d18:1(4E)/18:0) + CMP-N-acetyl-beta-neuraminate = ganglioside GM2 (d18:1(4E)/18:0) + CMP + H(+)</text>
        <dbReference type="Rhea" id="RHEA:41776"/>
        <dbReference type="ChEBI" id="CHEBI:15378"/>
        <dbReference type="ChEBI" id="CHEBI:57812"/>
        <dbReference type="ChEBI" id="CHEBI:60377"/>
        <dbReference type="ChEBI" id="CHEBI:78485"/>
        <dbReference type="ChEBI" id="CHEBI:78486"/>
    </reaction>
    <physiologicalReaction direction="left-to-right" evidence="22">
        <dbReference type="Rhea" id="RHEA:41777"/>
    </physiologicalReaction>
</comment>
<proteinExistence type="inferred from homology"/>
<comment type="catalytic activity">
    <reaction evidence="19">
        <text>a beta-D-Gal-(1-&gt;4)-beta-D-Glc-(1&lt;-&gt;1)-Cer(d18:1(4E)) + CMP-N-acetyl-beta-neuraminate = a ganglioside GM3 (d18:1(4E)) + CMP + H(+)</text>
        <dbReference type="Rhea" id="RHEA:18417"/>
        <dbReference type="ChEBI" id="CHEBI:15378"/>
        <dbReference type="ChEBI" id="CHEBI:17950"/>
        <dbReference type="ChEBI" id="CHEBI:57812"/>
        <dbReference type="ChEBI" id="CHEBI:60065"/>
        <dbReference type="ChEBI" id="CHEBI:60377"/>
        <dbReference type="EC" id="2.4.3.9"/>
    </reaction>
    <physiologicalReaction direction="left-to-right" evidence="19">
        <dbReference type="Rhea" id="RHEA:18418"/>
    </physiologicalReaction>
</comment>
<keyword evidence="6" id="KW-0735">Signal-anchor</keyword>
<evidence type="ECO:0000313" key="26">
    <source>
        <dbReference type="RefSeq" id="XP_029305890.1"/>
    </source>
</evidence>
<dbReference type="GO" id="GO:0000139">
    <property type="term" value="C:Golgi membrane"/>
    <property type="evidence" value="ECO:0007669"/>
    <property type="project" value="UniProtKB-SubCell"/>
</dbReference>
<dbReference type="PANTHER" id="PTHR13713:SF94">
    <property type="entry name" value="ST3 BETA-GALACTOSIDE ALPHA-2,3-SIALYLTRANSFERASE 5, LIKE"/>
    <property type="match status" value="1"/>
</dbReference>
<evidence type="ECO:0000256" key="24">
    <source>
        <dbReference type="SAM" id="Phobius"/>
    </source>
</evidence>
<dbReference type="FunFam" id="3.90.1480.20:FF:000006">
    <property type="entry name" value="ST3 beta-galactoside alpha-2,3-sialyltransferase 5"/>
    <property type="match status" value="1"/>
</dbReference>
<dbReference type="Proteomes" id="UP000504630">
    <property type="component" value="Chromosome 15"/>
</dbReference>
<dbReference type="EC" id="2.4.3.9" evidence="13"/>
<keyword evidence="7 24" id="KW-1133">Transmembrane helix</keyword>
<evidence type="ECO:0000256" key="19">
    <source>
        <dbReference type="ARBA" id="ARBA00043651"/>
    </source>
</evidence>
<dbReference type="GO" id="GO:0047291">
    <property type="term" value="F:lactosylceramide alpha-2,3-sialyltransferase activity"/>
    <property type="evidence" value="ECO:0007669"/>
    <property type="project" value="UniProtKB-EC"/>
</dbReference>
<evidence type="ECO:0000256" key="12">
    <source>
        <dbReference type="ARBA" id="ARBA00023180"/>
    </source>
</evidence>
<evidence type="ECO:0000256" key="14">
    <source>
        <dbReference type="ARBA" id="ARBA00039792"/>
    </source>
</evidence>
<evidence type="ECO:0000256" key="5">
    <source>
        <dbReference type="ARBA" id="ARBA00022692"/>
    </source>
</evidence>
<keyword evidence="10 24" id="KW-0472">Membrane</keyword>
<evidence type="ECO:0000256" key="15">
    <source>
        <dbReference type="ARBA" id="ARBA00041341"/>
    </source>
</evidence>
<evidence type="ECO:0000256" key="18">
    <source>
        <dbReference type="ARBA" id="ARBA00042545"/>
    </source>
</evidence>
<evidence type="ECO:0000256" key="20">
    <source>
        <dbReference type="ARBA" id="ARBA00045587"/>
    </source>
</evidence>
<evidence type="ECO:0000256" key="3">
    <source>
        <dbReference type="ARBA" id="ARBA00022676"/>
    </source>
</evidence>
<accession>A0A6J2R992</accession>
<evidence type="ECO:0000256" key="10">
    <source>
        <dbReference type="ARBA" id="ARBA00023136"/>
    </source>
</evidence>
<evidence type="ECO:0000256" key="7">
    <source>
        <dbReference type="ARBA" id="ARBA00022989"/>
    </source>
</evidence>
<dbReference type="AlphaFoldDB" id="A0A6J2R992"/>
<evidence type="ECO:0000256" key="8">
    <source>
        <dbReference type="ARBA" id="ARBA00023034"/>
    </source>
</evidence>
<evidence type="ECO:0000256" key="1">
    <source>
        <dbReference type="ARBA" id="ARBA00004323"/>
    </source>
</evidence>
<keyword evidence="12" id="KW-0325">Glycoprotein</keyword>
<reference evidence="26" key="1">
    <citation type="submission" date="2025-08" db="UniProtKB">
        <authorList>
            <consortium name="RefSeq"/>
        </authorList>
    </citation>
    <scope>IDENTIFICATION</scope>
</reference>
<dbReference type="GO" id="GO:0006629">
    <property type="term" value="P:lipid metabolic process"/>
    <property type="evidence" value="ECO:0007669"/>
    <property type="project" value="UniProtKB-KW"/>
</dbReference>
<dbReference type="GeneID" id="115020127"/>
<keyword evidence="3" id="KW-0328">Glycosyltransferase</keyword>
<dbReference type="CTD" id="554166"/>
<evidence type="ECO:0000256" key="6">
    <source>
        <dbReference type="ARBA" id="ARBA00022968"/>
    </source>
</evidence>
<evidence type="ECO:0000313" key="25">
    <source>
        <dbReference type="Proteomes" id="UP000504630"/>
    </source>
</evidence>
<dbReference type="Pfam" id="PF00777">
    <property type="entry name" value="Glyco_transf_29"/>
    <property type="match status" value="1"/>
</dbReference>
<feature type="transmembrane region" description="Helical" evidence="24">
    <location>
        <begin position="54"/>
        <end position="74"/>
    </location>
</feature>
<evidence type="ECO:0000256" key="2">
    <source>
        <dbReference type="ARBA" id="ARBA00006003"/>
    </source>
</evidence>
<evidence type="ECO:0000256" key="23">
    <source>
        <dbReference type="ARBA" id="ARBA00049539"/>
    </source>
</evidence>
<dbReference type="InterPro" id="IPR038578">
    <property type="entry name" value="GT29-like_sf"/>
</dbReference>
<evidence type="ECO:0000256" key="22">
    <source>
        <dbReference type="ARBA" id="ARBA00048805"/>
    </source>
</evidence>
<comment type="catalytic activity">
    <reaction evidence="21">
        <text>a beta-D-Gal-(1&lt;-&gt;1')-ceramide + CMP-N-acetyl-beta-neuraminate = N-acetyl-alpha-neuraminosyl-(2-&gt;3)-beta-D-galactosyl-(1&lt;-&gt;1')-ceramide + CMP + H(+)</text>
        <dbReference type="Rhea" id="RHEA:41780"/>
        <dbReference type="ChEBI" id="CHEBI:15378"/>
        <dbReference type="ChEBI" id="CHEBI:57812"/>
        <dbReference type="ChEBI" id="CHEBI:60377"/>
        <dbReference type="ChEBI" id="CHEBI:82643"/>
        <dbReference type="ChEBI" id="CHEBI:143593"/>
    </reaction>
    <physiologicalReaction direction="left-to-right" evidence="21">
        <dbReference type="Rhea" id="RHEA:41781"/>
    </physiologicalReaction>
</comment>
<keyword evidence="8" id="KW-0333">Golgi apparatus</keyword>
<keyword evidence="4" id="KW-0808">Transferase</keyword>
<dbReference type="KEGG" id="cgob:115020127"/>
<keyword evidence="5 24" id="KW-0812">Transmembrane</keyword>
<organism evidence="25 26">
    <name type="scientific">Cottoperca gobio</name>
    <name type="common">Frogmouth</name>
    <name type="synonym">Aphritis gobio</name>
    <dbReference type="NCBI Taxonomy" id="56716"/>
    <lineage>
        <taxon>Eukaryota</taxon>
        <taxon>Metazoa</taxon>
        <taxon>Chordata</taxon>
        <taxon>Craniata</taxon>
        <taxon>Vertebrata</taxon>
        <taxon>Euteleostomi</taxon>
        <taxon>Actinopterygii</taxon>
        <taxon>Neopterygii</taxon>
        <taxon>Teleostei</taxon>
        <taxon>Neoteleostei</taxon>
        <taxon>Acanthomorphata</taxon>
        <taxon>Eupercaria</taxon>
        <taxon>Perciformes</taxon>
        <taxon>Notothenioidei</taxon>
        <taxon>Bovichtidae</taxon>
        <taxon>Cottoperca</taxon>
    </lineage>
</organism>
<evidence type="ECO:0000256" key="11">
    <source>
        <dbReference type="ARBA" id="ARBA00023157"/>
    </source>
</evidence>
<comment type="subcellular location">
    <subcellularLocation>
        <location evidence="1">Golgi apparatus membrane</location>
        <topology evidence="1">Single-pass type II membrane protein</topology>
    </subcellularLocation>
</comment>
<dbReference type="InterPro" id="IPR051142">
    <property type="entry name" value="Glycosyltransferase_29"/>
</dbReference>
<comment type="catalytic activity">
    <reaction evidence="23">
        <text>ganglioside GA1 (d18:1(4E)/18:0) + CMP-N-acetyl-beta-neuraminate = ganglioside GM1 (d18:1(4E)/18:0) + CMP + H(+)</text>
        <dbReference type="Rhea" id="RHEA:41784"/>
        <dbReference type="ChEBI" id="CHEBI:15378"/>
        <dbReference type="ChEBI" id="CHEBI:57812"/>
        <dbReference type="ChEBI" id="CHEBI:60377"/>
        <dbReference type="ChEBI" id="CHEBI:73110"/>
        <dbReference type="ChEBI" id="CHEBI:78484"/>
    </reaction>
    <physiologicalReaction direction="left-to-right" evidence="23">
        <dbReference type="Rhea" id="RHEA:41785"/>
    </physiologicalReaction>
</comment>
<dbReference type="RefSeq" id="XP_029305890.1">
    <property type="nucleotide sequence ID" value="XM_029450030.1"/>
</dbReference>
<gene>
    <name evidence="26" type="primary">st3gal7</name>
</gene>
<evidence type="ECO:0000256" key="9">
    <source>
        <dbReference type="ARBA" id="ARBA00023098"/>
    </source>
</evidence>
<dbReference type="InParanoid" id="A0A6J2R992"/>
<comment type="similarity">
    <text evidence="2">Belongs to the glycosyltransferase 29 family.</text>
</comment>
<evidence type="ECO:0000256" key="16">
    <source>
        <dbReference type="ARBA" id="ARBA00041896"/>
    </source>
</evidence>
<evidence type="ECO:0000256" key="4">
    <source>
        <dbReference type="ARBA" id="ARBA00022679"/>
    </source>
</evidence>
<comment type="function">
    <text evidence="20">Transfers the sialyl group (N-acetyl-alpha-neuraminyl or NeuAc) from CMP-NeuAc to the non-reducing terminal galactose (Gal) of glycosphingolipids forming gangliosides (important molecules involved in the regulation of multiple cellular processes, including cell proliferation and differentiation, apoptosis, embryogenesis, development, and oncogenesis). Mainly involved in the biosynthesis of ganglioside GM3 but can also use different glycolipids as substrate acceptors such as D-galactosylceramide (GalCer), asialo-GM2 (GA2) and asialo-GM1 (GA1), although less preferentially than beta-D-Gal-(1-&gt;4)-beta-D-Glc-(1&lt;-&gt;1)-Cer (LacCer).</text>
</comment>
<dbReference type="Gene3D" id="3.90.1480.20">
    <property type="entry name" value="Glycosyl transferase family 29"/>
    <property type="match status" value="1"/>
</dbReference>
<protein>
    <recommendedName>
        <fullName evidence="14">Lactosylceramide alpha-2,3-sialyltransferase</fullName>
        <ecNumber evidence="13">2.4.3.9</ecNumber>
    </recommendedName>
    <alternativeName>
        <fullName evidence="15">CMP-NeuAc:lactosylceramide alpha-2,3-sialyltransferase</fullName>
    </alternativeName>
    <alternativeName>
        <fullName evidence="18">Ganglioside GM3 synthase</fullName>
    </alternativeName>
    <alternativeName>
        <fullName evidence="17">ST3Gal V</fullName>
    </alternativeName>
    <alternativeName>
        <fullName evidence="16">Sialyltransferase 9</fullName>
    </alternativeName>
</protein>
<dbReference type="OrthoDB" id="10264956at2759"/>
<evidence type="ECO:0000256" key="21">
    <source>
        <dbReference type="ARBA" id="ARBA00048050"/>
    </source>
</evidence>